<gene>
    <name evidence="2" type="ORF">HH215_17645</name>
</gene>
<keyword evidence="1" id="KW-1133">Transmembrane helix</keyword>
<dbReference type="EMBL" id="CP051680">
    <property type="protein sequence ID" value="QJD84829.1"/>
    <property type="molecule type" value="Genomic_DNA"/>
</dbReference>
<organism evidence="2 3">
    <name type="scientific">Cohnella herbarum</name>
    <dbReference type="NCBI Taxonomy" id="2728023"/>
    <lineage>
        <taxon>Bacteria</taxon>
        <taxon>Bacillati</taxon>
        <taxon>Bacillota</taxon>
        <taxon>Bacilli</taxon>
        <taxon>Bacillales</taxon>
        <taxon>Paenibacillaceae</taxon>
        <taxon>Cohnella</taxon>
    </lineage>
</organism>
<dbReference type="InterPro" id="IPR010288">
    <property type="entry name" value="EcsB_ABC"/>
</dbReference>
<dbReference type="Pfam" id="PF05975">
    <property type="entry name" value="EcsB"/>
    <property type="match status" value="1"/>
</dbReference>
<feature type="transmembrane region" description="Helical" evidence="1">
    <location>
        <begin position="73"/>
        <end position="94"/>
    </location>
</feature>
<dbReference type="RefSeq" id="WP_169281109.1">
    <property type="nucleotide sequence ID" value="NZ_CP051680.1"/>
</dbReference>
<sequence length="432" mass="49539">MNQLTRADAFDPQRYDPVPLFMERMSAHWLAIWRAWRTVMDWATWLYVLLPGLFIFVGMYRDLLRDPPKQLDGSLAALFIVILAFLQLIGKYRTFAEPGDGLFLHRRAKWVQGKLVSGFIYGLATRLLISSCFIAIGSPLLLQVFELKGNFLIILVVYASITGFAWVLWKDRLTQSWKGWRRTLVLTASILVFLFVFVWIALLGKENLVVLGLASVLAAGIVGWQIRLRLRMQGTFLHEVAVEHAIYIANVKWILKETMDKKPVPMLRKPMLFSRSQPLVKHKDDTHRLLDSWFKSALRRTDLLTPLLYFTGAGVAAISLPPVLLAIVVWLVLPMLLLSMLHRQWSRWLTEPYIALFKWRPEMLDQASSQARVRGAVPSMTLWALIVAGRIGLNYGGIAWLALAIAPIAGYFWLKFINDIFTSVNIYRRKSE</sequence>
<feature type="transmembrane region" description="Helical" evidence="1">
    <location>
        <begin position="42"/>
        <end position="61"/>
    </location>
</feature>
<evidence type="ECO:0000256" key="1">
    <source>
        <dbReference type="SAM" id="Phobius"/>
    </source>
</evidence>
<keyword evidence="1" id="KW-0812">Transmembrane</keyword>
<feature type="transmembrane region" description="Helical" evidence="1">
    <location>
        <begin position="208"/>
        <end position="226"/>
    </location>
</feature>
<keyword evidence="3" id="KW-1185">Reference proteome</keyword>
<accession>A0A7Z2ZMC6</accession>
<feature type="transmembrane region" description="Helical" evidence="1">
    <location>
        <begin position="181"/>
        <end position="202"/>
    </location>
</feature>
<dbReference type="GO" id="GO:0016020">
    <property type="term" value="C:membrane"/>
    <property type="evidence" value="ECO:0007669"/>
    <property type="project" value="InterPro"/>
</dbReference>
<feature type="transmembrane region" description="Helical" evidence="1">
    <location>
        <begin position="115"/>
        <end position="137"/>
    </location>
</feature>
<name>A0A7Z2ZMC6_9BACL</name>
<evidence type="ECO:0000313" key="2">
    <source>
        <dbReference type="EMBL" id="QJD84829.1"/>
    </source>
</evidence>
<dbReference type="AlphaFoldDB" id="A0A7Z2ZMC6"/>
<reference evidence="2 3" key="1">
    <citation type="submission" date="2020-04" db="EMBL/GenBank/DDBJ databases">
        <title>Genome sequencing of novel species.</title>
        <authorList>
            <person name="Heo J."/>
            <person name="Kim S.-J."/>
            <person name="Kim J.-S."/>
            <person name="Hong S.-B."/>
            <person name="Kwon S.-W."/>
        </authorList>
    </citation>
    <scope>NUCLEOTIDE SEQUENCE [LARGE SCALE GENOMIC DNA]</scope>
    <source>
        <strain evidence="2 3">MFER-1</strain>
    </source>
</reference>
<dbReference type="Proteomes" id="UP000502248">
    <property type="component" value="Chromosome"/>
</dbReference>
<feature type="transmembrane region" description="Helical" evidence="1">
    <location>
        <begin position="307"/>
        <end position="333"/>
    </location>
</feature>
<evidence type="ECO:0000313" key="3">
    <source>
        <dbReference type="Proteomes" id="UP000502248"/>
    </source>
</evidence>
<dbReference type="KEGG" id="cheb:HH215_17645"/>
<keyword evidence="1" id="KW-0472">Membrane</keyword>
<feature type="transmembrane region" description="Helical" evidence="1">
    <location>
        <begin position="393"/>
        <end position="414"/>
    </location>
</feature>
<feature type="transmembrane region" description="Helical" evidence="1">
    <location>
        <begin position="149"/>
        <end position="169"/>
    </location>
</feature>
<proteinExistence type="predicted"/>
<protein>
    <submittedName>
        <fullName evidence="2">Uncharacterized protein</fullName>
    </submittedName>
</protein>